<accession>A0A9R0JQD1</accession>
<dbReference type="Proteomes" id="UP000813463">
    <property type="component" value="Chromosome 4"/>
</dbReference>
<reference evidence="1" key="1">
    <citation type="journal article" date="2021" name="Nat. Commun.">
        <title>Genomic analyses provide insights into spinach domestication and the genetic basis of agronomic traits.</title>
        <authorList>
            <person name="Cai X."/>
            <person name="Sun X."/>
            <person name="Xu C."/>
            <person name="Sun H."/>
            <person name="Wang X."/>
            <person name="Ge C."/>
            <person name="Zhang Z."/>
            <person name="Wang Q."/>
            <person name="Fei Z."/>
            <person name="Jiao C."/>
            <person name="Wang Q."/>
        </authorList>
    </citation>
    <scope>NUCLEOTIDE SEQUENCE [LARGE SCALE GENOMIC DNA]</scope>
    <source>
        <strain evidence="1">cv. Varoflay</strain>
    </source>
</reference>
<dbReference type="InterPro" id="IPR025322">
    <property type="entry name" value="PADRE_dom"/>
</dbReference>
<gene>
    <name evidence="2" type="primary">LOC110783233</name>
</gene>
<sequence>MANSAILTNYNPKTSCFKGISLLLLLCGNPRIKLILCEGDTKVIKGRTKIKAGEIMFEFPECVVCHADSFILGRPIPVLAIHDYLVSGRAYFVLPLDRLPARGGTPLSAASLQSLYSPSSGGCPSSNNNNCKLLFSSGGGGGNNDVINDNNNRSPFDYIKDKDGRVLMIKVVPEFITRIISANNGNNSPSNCSPNNSGKLLICTTPELQKQYEQLVRAKDQGWSPKLETISENKKIRASPSKLFRFEWVQIKQMKTI</sequence>
<keyword evidence="1" id="KW-1185">Reference proteome</keyword>
<name>A0A9R0JQD1_SPIOL</name>
<evidence type="ECO:0008006" key="3">
    <source>
        <dbReference type="Google" id="ProtNLM"/>
    </source>
</evidence>
<evidence type="ECO:0000313" key="2">
    <source>
        <dbReference type="RefSeq" id="XP_021843235.2"/>
    </source>
</evidence>
<dbReference type="GeneID" id="110783233"/>
<dbReference type="RefSeq" id="XP_021843235.2">
    <property type="nucleotide sequence ID" value="XM_021987543.2"/>
</dbReference>
<reference evidence="2" key="2">
    <citation type="submission" date="2025-08" db="UniProtKB">
        <authorList>
            <consortium name="RefSeq"/>
        </authorList>
    </citation>
    <scope>IDENTIFICATION</scope>
    <source>
        <tissue evidence="2">Leaf</tissue>
    </source>
</reference>
<protein>
    <recommendedName>
        <fullName evidence="3">Cytochrome c domain-containing protein</fullName>
    </recommendedName>
</protein>
<dbReference type="KEGG" id="soe:110783233"/>
<dbReference type="AlphaFoldDB" id="A0A9R0JQD1"/>
<organism evidence="1 2">
    <name type="scientific">Spinacia oleracea</name>
    <name type="common">Spinach</name>
    <dbReference type="NCBI Taxonomy" id="3562"/>
    <lineage>
        <taxon>Eukaryota</taxon>
        <taxon>Viridiplantae</taxon>
        <taxon>Streptophyta</taxon>
        <taxon>Embryophyta</taxon>
        <taxon>Tracheophyta</taxon>
        <taxon>Spermatophyta</taxon>
        <taxon>Magnoliopsida</taxon>
        <taxon>eudicotyledons</taxon>
        <taxon>Gunneridae</taxon>
        <taxon>Pentapetalae</taxon>
        <taxon>Caryophyllales</taxon>
        <taxon>Chenopodiaceae</taxon>
        <taxon>Chenopodioideae</taxon>
        <taxon>Anserineae</taxon>
        <taxon>Spinacia</taxon>
    </lineage>
</organism>
<evidence type="ECO:0000313" key="1">
    <source>
        <dbReference type="Proteomes" id="UP000813463"/>
    </source>
</evidence>
<dbReference type="PANTHER" id="PTHR33052">
    <property type="entry name" value="DUF4228 DOMAIN PROTEIN-RELATED"/>
    <property type="match status" value="1"/>
</dbReference>
<proteinExistence type="predicted"/>
<dbReference type="Pfam" id="PF14009">
    <property type="entry name" value="PADRE"/>
    <property type="match status" value="1"/>
</dbReference>